<gene>
    <name evidence="7" type="ORF">LF1_38610</name>
</gene>
<dbReference type="AlphaFoldDB" id="A0A5B1CQ17"/>
<dbReference type="EMBL" id="VRLW01000001">
    <property type="protein sequence ID" value="KAA1261314.1"/>
    <property type="molecule type" value="Genomic_DNA"/>
</dbReference>
<sequence length="1097" mass="119553">MMQTNAILKTPPKNRPIATVNRISCFAVLTAFCLTAVADQPEYRTLFDGKTLEGWKGNPTLWSVDDGVIVGKTTADAPIKANTFLVWQGGEVGDFDFRCSVRFDAVNSGVQYRSRYINEANLALAGYQADLHPKREFLGMMYSEKTGQGIIATGGQRVEIPAKGKKQVVGTFPAIPPTATDQWHQLRIIAVGNRMIHQINGVTTVDVTDNRADALRRGLLGLQLHRGKPMKAEFKDLKLRQFSPAEAAAALGELVGEESTSVTDETSDTNSTSSSFKISAPDGFVVERVYTTNADQGSWVSLTTDSQGRLYACDQGSAGLYRITLQSDSADAAPLVEKVSVGPLSSVSAAQGLTWAFDSLWCHINGGNLLRLTDSDGDDVLDTMQKIPGTTGRGEHGNHAVMPTQDGKDLYLVGGNAAPLAKHVASTVPTWYEGLLLPRMWDSRGHARDRRAPGGWITRIDPQTHEQTVQSIGYRNQYDIALNRNGDLFTYDADMEWDLGLPWYRPTRICQAVSGSDYGWRSGSGKWPTYYEDSLPPVVEIGPGSPTGLVSGAGASFPTKYQDALFALDWTFGTMYAIHMVPDGAGYRGEAEPFVYSSPLPLTDAVVGHDGNLYFAVGGRGMASGLFRVRYVGNDSCEAPSATGNAVSDAVQQRRMLEKFHAVENSDAVNIAWPFLSSEDRFLRHAARVAIESQPVESWSDRVSAEPDPQARITASVALARMGEADHLASVLEGLLSLNAAELDDAKLLGLLRGYALAFDLLGAPNDQQRSAVIDQLRPLMPSANIDVTTELIRVLAYVRDETLPAKVMQLIQQRSPPTLPAWSELAQRNARYGKAIKGMLEAHPPTREVLYAFMIRNLRNGWTLDLRRSYFEFINEAAKANGGASYGGYLTRIRDESLATCNDTVRKALEDITGESFDPVPDFPITDPVGPGQQWTVEQAMASSRGEADFTRGRSLYFSGKCAACHRLAGLGGAIGPDLTSVPNKFDETYLVEAIVHPSKHISDQYGSSRVLTDDGQVLVGLVIEKDNGDLTVYPIDENAKAIEVEADSVELIEASKVSQMPEGLLDRMSAEEVRDLIAYIMSGGDPKHKRYVGKK</sequence>
<keyword evidence="2 4" id="KW-0479">Metal-binding</keyword>
<dbReference type="InterPro" id="IPR010496">
    <property type="entry name" value="AL/BT2_dom"/>
</dbReference>
<dbReference type="Pfam" id="PF06439">
    <property type="entry name" value="3keto-disac_hyd"/>
    <property type="match status" value="1"/>
</dbReference>
<proteinExistence type="predicted"/>
<dbReference type="GO" id="GO:0046872">
    <property type="term" value="F:metal ion binding"/>
    <property type="evidence" value="ECO:0007669"/>
    <property type="project" value="UniProtKB-KW"/>
</dbReference>
<keyword evidence="8" id="KW-1185">Reference proteome</keyword>
<dbReference type="GO" id="GO:0009055">
    <property type="term" value="F:electron transfer activity"/>
    <property type="evidence" value="ECO:0007669"/>
    <property type="project" value="InterPro"/>
</dbReference>
<protein>
    <submittedName>
        <fullName evidence="7">Cytochrome c</fullName>
    </submittedName>
</protein>
<evidence type="ECO:0000313" key="7">
    <source>
        <dbReference type="EMBL" id="KAA1261314.1"/>
    </source>
</evidence>
<evidence type="ECO:0000259" key="6">
    <source>
        <dbReference type="PROSITE" id="PS51007"/>
    </source>
</evidence>
<dbReference type="Pfam" id="PF00034">
    <property type="entry name" value="Cytochrom_C"/>
    <property type="match status" value="1"/>
</dbReference>
<dbReference type="PANTHER" id="PTHR33546">
    <property type="entry name" value="LARGE, MULTIFUNCTIONAL SECRETED PROTEIN-RELATED"/>
    <property type="match status" value="1"/>
</dbReference>
<keyword evidence="1 4" id="KW-0349">Heme</keyword>
<name>A0A5B1CQ17_9BACT</name>
<dbReference type="PANTHER" id="PTHR33546:SF1">
    <property type="entry name" value="LARGE, MULTIFUNCTIONAL SECRETED PROTEIN"/>
    <property type="match status" value="1"/>
</dbReference>
<dbReference type="InterPro" id="IPR011042">
    <property type="entry name" value="6-blade_b-propeller_TolB-like"/>
</dbReference>
<evidence type="ECO:0000256" key="4">
    <source>
        <dbReference type="PROSITE-ProRule" id="PRU00433"/>
    </source>
</evidence>
<dbReference type="Proteomes" id="UP000322699">
    <property type="component" value="Unassembled WGS sequence"/>
</dbReference>
<dbReference type="GO" id="GO:0016787">
    <property type="term" value="F:hydrolase activity"/>
    <property type="evidence" value="ECO:0007669"/>
    <property type="project" value="InterPro"/>
</dbReference>
<evidence type="ECO:0000313" key="8">
    <source>
        <dbReference type="Proteomes" id="UP000322699"/>
    </source>
</evidence>
<dbReference type="InterPro" id="IPR011041">
    <property type="entry name" value="Quinoprot_gluc/sorb_DH_b-prop"/>
</dbReference>
<dbReference type="Gene3D" id="2.120.10.30">
    <property type="entry name" value="TolB, C-terminal domain"/>
    <property type="match status" value="1"/>
</dbReference>
<dbReference type="SUPFAM" id="SSF50952">
    <property type="entry name" value="Soluble quinoprotein glucose dehydrogenase"/>
    <property type="match status" value="1"/>
</dbReference>
<dbReference type="InterPro" id="IPR009056">
    <property type="entry name" value="Cyt_c-like_dom"/>
</dbReference>
<dbReference type="PROSITE" id="PS51007">
    <property type="entry name" value="CYTC"/>
    <property type="match status" value="1"/>
</dbReference>
<dbReference type="InterPro" id="IPR013427">
    <property type="entry name" value="Haem-bd_dom_put"/>
</dbReference>
<dbReference type="Gene3D" id="2.60.120.560">
    <property type="entry name" value="Exo-inulinase, domain 1"/>
    <property type="match status" value="1"/>
</dbReference>
<evidence type="ECO:0000256" key="5">
    <source>
        <dbReference type="SAM" id="MobiDB-lite"/>
    </source>
</evidence>
<accession>A0A5B1CQ17</accession>
<dbReference type="SUPFAM" id="SSF46626">
    <property type="entry name" value="Cytochrome c"/>
    <property type="match status" value="1"/>
</dbReference>
<keyword evidence="3 4" id="KW-0408">Iron</keyword>
<dbReference type="InterPro" id="IPR036909">
    <property type="entry name" value="Cyt_c-like_dom_sf"/>
</dbReference>
<reference evidence="7 8" key="1">
    <citation type="submission" date="2019-08" db="EMBL/GenBank/DDBJ databases">
        <title>Deep-cultivation of Planctomycetes and their phenomic and genomic characterization uncovers novel biology.</title>
        <authorList>
            <person name="Wiegand S."/>
            <person name="Jogler M."/>
            <person name="Boedeker C."/>
            <person name="Pinto D."/>
            <person name="Vollmers J."/>
            <person name="Rivas-Marin E."/>
            <person name="Kohn T."/>
            <person name="Peeters S.H."/>
            <person name="Heuer A."/>
            <person name="Rast P."/>
            <person name="Oberbeckmann S."/>
            <person name="Bunk B."/>
            <person name="Jeske O."/>
            <person name="Meyerdierks A."/>
            <person name="Storesund J.E."/>
            <person name="Kallscheuer N."/>
            <person name="Luecker S."/>
            <person name="Lage O.M."/>
            <person name="Pohl T."/>
            <person name="Merkel B.J."/>
            <person name="Hornburger P."/>
            <person name="Mueller R.-W."/>
            <person name="Bruemmer F."/>
            <person name="Labrenz M."/>
            <person name="Spormann A.M."/>
            <person name="Op Den Camp H."/>
            <person name="Overmann J."/>
            <person name="Amann R."/>
            <person name="Jetten M.S.M."/>
            <person name="Mascher T."/>
            <person name="Medema M.H."/>
            <person name="Devos D.P."/>
            <person name="Kaster A.-K."/>
            <person name="Ovreas L."/>
            <person name="Rohde M."/>
            <person name="Galperin M.Y."/>
            <person name="Jogler C."/>
        </authorList>
    </citation>
    <scope>NUCLEOTIDE SEQUENCE [LARGE SCALE GENOMIC DNA]</scope>
    <source>
        <strain evidence="7 8">LF1</strain>
    </source>
</reference>
<dbReference type="Gene3D" id="1.10.760.10">
    <property type="entry name" value="Cytochrome c-like domain"/>
    <property type="match status" value="1"/>
</dbReference>
<feature type="domain" description="Cytochrome c" evidence="6">
    <location>
        <begin position="949"/>
        <end position="1086"/>
    </location>
</feature>
<dbReference type="GO" id="GO:0020037">
    <property type="term" value="F:heme binding"/>
    <property type="evidence" value="ECO:0007669"/>
    <property type="project" value="InterPro"/>
</dbReference>
<evidence type="ECO:0000256" key="3">
    <source>
        <dbReference type="ARBA" id="ARBA00023004"/>
    </source>
</evidence>
<dbReference type="OrthoDB" id="223239at2"/>
<organism evidence="7 8">
    <name type="scientific">Rubripirellula obstinata</name>
    <dbReference type="NCBI Taxonomy" id="406547"/>
    <lineage>
        <taxon>Bacteria</taxon>
        <taxon>Pseudomonadati</taxon>
        <taxon>Planctomycetota</taxon>
        <taxon>Planctomycetia</taxon>
        <taxon>Pirellulales</taxon>
        <taxon>Pirellulaceae</taxon>
        <taxon>Rubripirellula</taxon>
    </lineage>
</organism>
<evidence type="ECO:0000256" key="2">
    <source>
        <dbReference type="ARBA" id="ARBA00022723"/>
    </source>
</evidence>
<feature type="region of interest" description="Disordered" evidence="5">
    <location>
        <begin position="253"/>
        <end position="275"/>
    </location>
</feature>
<dbReference type="NCBIfam" id="TIGR02603">
    <property type="entry name" value="CxxCH_TIGR02603"/>
    <property type="match status" value="1"/>
</dbReference>
<evidence type="ECO:0000256" key="1">
    <source>
        <dbReference type="ARBA" id="ARBA00022617"/>
    </source>
</evidence>
<comment type="caution">
    <text evidence="7">The sequence shown here is derived from an EMBL/GenBank/DDBJ whole genome shotgun (WGS) entry which is preliminary data.</text>
</comment>